<evidence type="ECO:0000259" key="5">
    <source>
        <dbReference type="PROSITE" id="PS50851"/>
    </source>
</evidence>
<dbReference type="GO" id="GO:0007165">
    <property type="term" value="P:signal transduction"/>
    <property type="evidence" value="ECO:0007669"/>
    <property type="project" value="InterPro"/>
</dbReference>
<dbReference type="SMART" id="SM00260">
    <property type="entry name" value="CheW"/>
    <property type="match status" value="1"/>
</dbReference>
<keyword evidence="7" id="KW-1185">Reference proteome</keyword>
<evidence type="ECO:0000313" key="6">
    <source>
        <dbReference type="EMBL" id="ADI30065.1"/>
    </source>
</evidence>
<sequence length="171" mass="18868">MSTENISSVTNSTSSSKSKNAAGEYLTFVLGEEQYGLEILKVQEIRGYDAVTQISNTPEFIKGVVNLRGKIVPIVDLRIKFHLGKVEYDEFTVVIILNLNGRVVGIVVDGVSDVMALKEEQIRDVPSLVSNIDTKYIVGLASVEEQMFILVDIEQLMSSQEMALMDSIAVH</sequence>
<dbReference type="Gene3D" id="2.30.30.40">
    <property type="entry name" value="SH3 Domains"/>
    <property type="match status" value="1"/>
</dbReference>
<dbReference type="PROSITE" id="PS50851">
    <property type="entry name" value="CHEW"/>
    <property type="match status" value="1"/>
</dbReference>
<dbReference type="Proteomes" id="UP000000383">
    <property type="component" value="Chromosome"/>
</dbReference>
<dbReference type="SUPFAM" id="SSF50341">
    <property type="entry name" value="CheW-like"/>
    <property type="match status" value="1"/>
</dbReference>
<dbReference type="HOGENOM" id="CLU_048995_1_0_4"/>
<dbReference type="RefSeq" id="WP_013148377.1">
    <property type="nucleotide sequence ID" value="NC_014207.1"/>
</dbReference>
<dbReference type="GO" id="GO:0006935">
    <property type="term" value="P:chemotaxis"/>
    <property type="evidence" value="ECO:0007669"/>
    <property type="project" value="UniProtKB-KW"/>
</dbReference>
<dbReference type="Gene3D" id="2.40.50.180">
    <property type="entry name" value="CheA-289, Domain 4"/>
    <property type="match status" value="1"/>
</dbReference>
<dbReference type="InterPro" id="IPR039315">
    <property type="entry name" value="CheW"/>
</dbReference>
<gene>
    <name evidence="6" type="ordered locus">M301_1685</name>
</gene>
<dbReference type="GO" id="GO:0005829">
    <property type="term" value="C:cytosol"/>
    <property type="evidence" value="ECO:0007669"/>
    <property type="project" value="TreeGrafter"/>
</dbReference>
<evidence type="ECO:0000256" key="3">
    <source>
        <dbReference type="ARBA" id="ARBA00022490"/>
    </source>
</evidence>
<feature type="domain" description="CheW-like" evidence="5">
    <location>
        <begin position="22"/>
        <end position="162"/>
    </location>
</feature>
<name>D7DJ30_METV0</name>
<protein>
    <recommendedName>
        <fullName evidence="2">Chemotaxis protein CheW</fullName>
    </recommendedName>
</protein>
<comment type="subcellular location">
    <subcellularLocation>
        <location evidence="1">Cytoplasm</location>
    </subcellularLocation>
</comment>
<dbReference type="eggNOG" id="COG0835">
    <property type="taxonomic scope" value="Bacteria"/>
</dbReference>
<keyword evidence="4" id="KW-0145">Chemotaxis</keyword>
<evidence type="ECO:0000256" key="2">
    <source>
        <dbReference type="ARBA" id="ARBA00021483"/>
    </source>
</evidence>
<reference evidence="6 7" key="2">
    <citation type="journal article" date="2011" name="J. Bacteriol.">
        <title>Genomes of three methylotrophs from a single niche uncover genetic and metabolic divergence of Methylophilaceae.</title>
        <authorList>
            <person name="Lapidus A."/>
            <person name="Clum A."/>
            <person name="Labutti K."/>
            <person name="Kaluzhnaya M.G."/>
            <person name="Lim S."/>
            <person name="Beck D.A."/>
            <person name="Glavina Del Rio T."/>
            <person name="Nolan M."/>
            <person name="Mavromatis K."/>
            <person name="Huntemann M."/>
            <person name="Lucas S."/>
            <person name="Lidstrom M.E."/>
            <person name="Ivanova N."/>
            <person name="Chistoserdova L."/>
        </authorList>
    </citation>
    <scope>NUCLEOTIDE SEQUENCE [LARGE SCALE GENOMIC DNA]</scope>
    <source>
        <strain evidence="6 7">301</strain>
    </source>
</reference>
<proteinExistence type="predicted"/>
<dbReference type="PANTHER" id="PTHR22617:SF45">
    <property type="entry name" value="CHEMOTAXIS PROTEIN CHEW"/>
    <property type="match status" value="1"/>
</dbReference>
<dbReference type="InterPro" id="IPR002545">
    <property type="entry name" value="CheW-lke_dom"/>
</dbReference>
<evidence type="ECO:0000256" key="1">
    <source>
        <dbReference type="ARBA" id="ARBA00004496"/>
    </source>
</evidence>
<keyword evidence="3" id="KW-0963">Cytoplasm</keyword>
<dbReference type="FunFam" id="2.40.50.180:FF:000002">
    <property type="entry name" value="Chemotaxis protein CheW"/>
    <property type="match status" value="1"/>
</dbReference>
<dbReference type="EMBL" id="CP002056">
    <property type="protein sequence ID" value="ADI30065.1"/>
    <property type="molecule type" value="Genomic_DNA"/>
</dbReference>
<dbReference type="AlphaFoldDB" id="D7DJ30"/>
<evidence type="ECO:0000256" key="4">
    <source>
        <dbReference type="ARBA" id="ARBA00022500"/>
    </source>
</evidence>
<evidence type="ECO:0000313" key="7">
    <source>
        <dbReference type="Proteomes" id="UP000000383"/>
    </source>
</evidence>
<dbReference type="InterPro" id="IPR036061">
    <property type="entry name" value="CheW-like_dom_sf"/>
</dbReference>
<reference evidence="7" key="1">
    <citation type="submission" date="2010-05" db="EMBL/GenBank/DDBJ databases">
        <title>Complete sequence of Methylotenera sp. 301.</title>
        <authorList>
            <person name="Lucas S."/>
            <person name="Copeland A."/>
            <person name="Lapidus A."/>
            <person name="Cheng J.-F."/>
            <person name="Bruce D."/>
            <person name="Goodwin L."/>
            <person name="Pitluck S."/>
            <person name="Clum A."/>
            <person name="Land M."/>
            <person name="Hauser L."/>
            <person name="Kyrpides N."/>
            <person name="Ivanova N."/>
            <person name="Chistoservova L."/>
            <person name="Kalyuzhnaya M."/>
            <person name="Woyke T."/>
        </authorList>
    </citation>
    <scope>NUCLEOTIDE SEQUENCE [LARGE SCALE GENOMIC DNA]</scope>
    <source>
        <strain evidence="7">301</strain>
    </source>
</reference>
<accession>D7DJ30</accession>
<dbReference type="KEGG" id="meh:M301_1685"/>
<dbReference type="Pfam" id="PF01584">
    <property type="entry name" value="CheW"/>
    <property type="match status" value="1"/>
</dbReference>
<dbReference type="STRING" id="666681.M301_1685"/>
<dbReference type="PANTHER" id="PTHR22617">
    <property type="entry name" value="CHEMOTAXIS SENSOR HISTIDINE KINASE-RELATED"/>
    <property type="match status" value="1"/>
</dbReference>
<organism evidence="6 7">
    <name type="scientific">Methylotenera versatilis (strain 301)</name>
    <dbReference type="NCBI Taxonomy" id="666681"/>
    <lineage>
        <taxon>Bacteria</taxon>
        <taxon>Pseudomonadati</taxon>
        <taxon>Pseudomonadota</taxon>
        <taxon>Betaproteobacteria</taxon>
        <taxon>Nitrosomonadales</taxon>
        <taxon>Methylophilaceae</taxon>
        <taxon>Methylotenera</taxon>
    </lineage>
</organism>
<dbReference type="CDD" id="cd00732">
    <property type="entry name" value="CheW"/>
    <property type="match status" value="1"/>
</dbReference>